<dbReference type="GO" id="GO:0008483">
    <property type="term" value="F:transaminase activity"/>
    <property type="evidence" value="ECO:0007669"/>
    <property type="project" value="UniProtKB-KW"/>
</dbReference>
<dbReference type="AlphaFoldDB" id="A0A286TWK7"/>
<evidence type="ECO:0000256" key="4">
    <source>
        <dbReference type="PIRSR" id="PIRSR000390-2"/>
    </source>
</evidence>
<dbReference type="SUPFAM" id="SSF53383">
    <property type="entry name" value="PLP-dependent transferases"/>
    <property type="match status" value="1"/>
</dbReference>
<dbReference type="PIRSF" id="PIRSF000390">
    <property type="entry name" value="PLP_StrS"/>
    <property type="match status" value="1"/>
</dbReference>
<comment type="caution">
    <text evidence="6">The sequence shown here is derived from an EMBL/GenBank/DDBJ whole genome shotgun (WGS) entry which is preliminary data.</text>
</comment>
<name>A0A286TWK7_9BACT</name>
<comment type="similarity">
    <text evidence="2 5">Belongs to the DegT/DnrJ/EryC1 family.</text>
</comment>
<dbReference type="PANTHER" id="PTHR30244">
    <property type="entry name" value="TRANSAMINASE"/>
    <property type="match status" value="1"/>
</dbReference>
<dbReference type="Gene3D" id="3.90.1150.10">
    <property type="entry name" value="Aspartate Aminotransferase, domain 1"/>
    <property type="match status" value="1"/>
</dbReference>
<keyword evidence="6" id="KW-0808">Transferase</keyword>
<dbReference type="InterPro" id="IPR015421">
    <property type="entry name" value="PyrdxlP-dep_Trfase_major"/>
</dbReference>
<dbReference type="GO" id="GO:0030170">
    <property type="term" value="F:pyridoxal phosphate binding"/>
    <property type="evidence" value="ECO:0007669"/>
    <property type="project" value="UniProtKB-ARBA"/>
</dbReference>
<dbReference type="RefSeq" id="WP_096893565.1">
    <property type="nucleotide sequence ID" value="NZ_BAOS01000010.1"/>
</dbReference>
<sequence length="368" mass="41801">MNIPVFDLKRQYKYLKTELDNAFTNVFDSGTFVLGENVRMFEVEFANYLGAEFAIGVGSGTEALHLSLKACDIGPGDEVITVPNTAVPTISAISFAGARPVLIDVTPDTYTIDTKKIEKKITNKTKAILPVHMYGHSSEMEQIKKLAEAYNLRIIEDACQAHCAQYNSRNVGTYGDMGCFSFYPTKNLGAYGDGGMIVTNDEEFYNRLIMLRNYGEVKKFTSQIEGFNSRLDELQAAVLRVKLKHLQTWTNRRREIAMLYQQLLFNSNVQLPCERQWAKHVYHLFVIRTNRRDALREYLQERGVGTQIHYPIPIHMQEAYKKLGYQEGDFPMSERNAGEILSLPIYPELTTEEIETVAGLITEFQGAT</sequence>
<gene>
    <name evidence="6" type="ORF">SCALIN_C10_0037</name>
</gene>
<keyword evidence="6" id="KW-0032">Aminotransferase</keyword>
<feature type="modified residue" description="N6-(pyridoxal phosphate)lysine" evidence="4">
    <location>
        <position position="186"/>
    </location>
</feature>
<accession>A0A286TWK7</accession>
<dbReference type="InterPro" id="IPR015422">
    <property type="entry name" value="PyrdxlP-dep_Trfase_small"/>
</dbReference>
<dbReference type="InterPro" id="IPR015424">
    <property type="entry name" value="PyrdxlP-dep_Trfase"/>
</dbReference>
<dbReference type="Proteomes" id="UP000218542">
    <property type="component" value="Unassembled WGS sequence"/>
</dbReference>
<evidence type="ECO:0000313" key="7">
    <source>
        <dbReference type="Proteomes" id="UP000218542"/>
    </source>
</evidence>
<reference evidence="7" key="1">
    <citation type="journal article" date="2017" name="Environ. Microbiol. Rep.">
        <title>Genetic Diversity of Marine Anaerobic Ammonium-Oxidizing Bacteria as Revealed by Genomic and Proteomic Analyses of 'Candidatus Scalindua japonica'.</title>
        <authorList>
            <person name="Oshiki M."/>
            <person name="Mizuto K."/>
            <person name="Kimura Z."/>
            <person name="Kindaichi T."/>
            <person name="Satoh H."/>
            <person name="Okabe S."/>
        </authorList>
    </citation>
    <scope>NUCLEOTIDE SEQUENCE [LARGE SCALE GENOMIC DNA]</scope>
    <source>
        <strain evidence="7">husup-a2</strain>
    </source>
</reference>
<evidence type="ECO:0000256" key="2">
    <source>
        <dbReference type="ARBA" id="ARBA00037999"/>
    </source>
</evidence>
<evidence type="ECO:0000256" key="3">
    <source>
        <dbReference type="PIRSR" id="PIRSR000390-1"/>
    </source>
</evidence>
<evidence type="ECO:0000256" key="1">
    <source>
        <dbReference type="ARBA" id="ARBA00022898"/>
    </source>
</evidence>
<dbReference type="CDD" id="cd00616">
    <property type="entry name" value="AHBA_syn"/>
    <property type="match status" value="1"/>
</dbReference>
<dbReference type="OrthoDB" id="9810913at2"/>
<protein>
    <submittedName>
        <fullName evidence="6">DegT/DnrJ/EryC1/StrS aminotransferase</fullName>
    </submittedName>
</protein>
<dbReference type="GO" id="GO:0000271">
    <property type="term" value="P:polysaccharide biosynthetic process"/>
    <property type="evidence" value="ECO:0007669"/>
    <property type="project" value="TreeGrafter"/>
</dbReference>
<dbReference type="EMBL" id="BAOS01000010">
    <property type="protein sequence ID" value="GAX60277.1"/>
    <property type="molecule type" value="Genomic_DNA"/>
</dbReference>
<dbReference type="Gene3D" id="3.40.640.10">
    <property type="entry name" value="Type I PLP-dependent aspartate aminotransferase-like (Major domain)"/>
    <property type="match status" value="1"/>
</dbReference>
<organism evidence="6 7">
    <name type="scientific">Candidatus Scalindua japonica</name>
    <dbReference type="NCBI Taxonomy" id="1284222"/>
    <lineage>
        <taxon>Bacteria</taxon>
        <taxon>Pseudomonadati</taxon>
        <taxon>Planctomycetota</taxon>
        <taxon>Candidatus Brocadiia</taxon>
        <taxon>Candidatus Brocadiales</taxon>
        <taxon>Candidatus Scalinduaceae</taxon>
        <taxon>Candidatus Scalindua</taxon>
    </lineage>
</organism>
<keyword evidence="7" id="KW-1185">Reference proteome</keyword>
<dbReference type="InterPro" id="IPR000653">
    <property type="entry name" value="DegT/StrS_aminotransferase"/>
</dbReference>
<dbReference type="FunFam" id="3.40.640.10:FF:000089">
    <property type="entry name" value="Aminotransferase, DegT/DnrJ/EryC1/StrS family"/>
    <property type="match status" value="1"/>
</dbReference>
<feature type="active site" description="Proton acceptor" evidence="3">
    <location>
        <position position="186"/>
    </location>
</feature>
<evidence type="ECO:0000313" key="6">
    <source>
        <dbReference type="EMBL" id="GAX60277.1"/>
    </source>
</evidence>
<evidence type="ECO:0000256" key="5">
    <source>
        <dbReference type="RuleBase" id="RU004508"/>
    </source>
</evidence>
<proteinExistence type="inferred from homology"/>
<dbReference type="Pfam" id="PF01041">
    <property type="entry name" value="DegT_DnrJ_EryC1"/>
    <property type="match status" value="1"/>
</dbReference>
<dbReference type="PANTHER" id="PTHR30244:SF36">
    <property type="entry name" value="3-OXO-GLUCOSE-6-PHOSPHATE:GLUTAMATE AMINOTRANSFERASE"/>
    <property type="match status" value="1"/>
</dbReference>
<keyword evidence="1 4" id="KW-0663">Pyridoxal phosphate</keyword>